<dbReference type="Pfam" id="PF15565">
    <property type="entry name" value="Imm30"/>
    <property type="match status" value="1"/>
</dbReference>
<dbReference type="InterPro" id="IPR029084">
    <property type="entry name" value="Imm30"/>
</dbReference>
<accession>A0ABV3VYM4</accession>
<organism evidence="3 4">
    <name type="scientific">Lysinibacillus xylanilyticus</name>
    <dbReference type="NCBI Taxonomy" id="582475"/>
    <lineage>
        <taxon>Bacteria</taxon>
        <taxon>Bacillati</taxon>
        <taxon>Bacillota</taxon>
        <taxon>Bacilli</taxon>
        <taxon>Bacillales</taxon>
        <taxon>Bacillaceae</taxon>
        <taxon>Lysinibacillus</taxon>
    </lineage>
</organism>
<reference evidence="3 4" key="1">
    <citation type="submission" date="2024-07" db="EMBL/GenBank/DDBJ databases">
        <title>Characterization of a bacterium isolated from hydrolysated instant sea cucumber by whole-genome sequencing and metabolomics.</title>
        <authorList>
            <person name="Luo X."/>
            <person name="Zhang Z."/>
            <person name="Zheng Z."/>
            <person name="Zhang W."/>
            <person name="Ming T."/>
            <person name="Jiao L."/>
            <person name="Su X."/>
            <person name="Kong F."/>
            <person name="Xu J."/>
        </authorList>
    </citation>
    <scope>NUCLEOTIDE SEQUENCE [LARGE SCALE GENOMIC DNA]</scope>
    <source>
        <strain evidence="3 4">XL-2024</strain>
    </source>
</reference>
<keyword evidence="4" id="KW-1185">Reference proteome</keyword>
<evidence type="ECO:0000313" key="2">
    <source>
        <dbReference type="EMBL" id="MEX3745706.1"/>
    </source>
</evidence>
<dbReference type="Proteomes" id="UP001558534">
    <property type="component" value="Unassembled WGS sequence"/>
</dbReference>
<evidence type="ECO:0000313" key="3">
    <source>
        <dbReference type="EMBL" id="MEX3746006.1"/>
    </source>
</evidence>
<evidence type="ECO:0000259" key="1">
    <source>
        <dbReference type="Pfam" id="PF15565"/>
    </source>
</evidence>
<proteinExistence type="predicted"/>
<feature type="domain" description="Immunity protein 30" evidence="1">
    <location>
        <begin position="10"/>
        <end position="109"/>
    </location>
</feature>
<sequence>MKIEKIINGKLIDPDMEIEEFEQLLSEIIKSNNSEYIRALYLAFDDRFELPEYGMNLLHTVEYSRIMFGDEKGFNIFIEMLPKMLPHAQQWAEWIHARILNEEKGRKVYATLVSNTDSHLQKLVINFIKQLKEESPSHYDSATEVLSIIEARTGE</sequence>
<name>A0ABV3VYM4_9BACI</name>
<evidence type="ECO:0000313" key="4">
    <source>
        <dbReference type="Proteomes" id="UP001558534"/>
    </source>
</evidence>
<protein>
    <submittedName>
        <fullName evidence="3">Imm30 family immunity protein</fullName>
    </submittedName>
</protein>
<dbReference type="EMBL" id="JBFRHK010000007">
    <property type="protein sequence ID" value="MEX3746006.1"/>
    <property type="molecule type" value="Genomic_DNA"/>
</dbReference>
<gene>
    <name evidence="2" type="ORF">AB1300_11220</name>
    <name evidence="3" type="ORF">AB1300_12765</name>
</gene>
<comment type="caution">
    <text evidence="3">The sequence shown here is derived from an EMBL/GenBank/DDBJ whole genome shotgun (WGS) entry which is preliminary data.</text>
</comment>
<dbReference type="EMBL" id="JBFRHK010000006">
    <property type="protein sequence ID" value="MEX3745706.1"/>
    <property type="molecule type" value="Genomic_DNA"/>
</dbReference>